<proteinExistence type="predicted"/>
<feature type="compositionally biased region" description="Basic and acidic residues" evidence="1">
    <location>
        <begin position="38"/>
        <end position="49"/>
    </location>
</feature>
<dbReference type="AlphaFoldDB" id="A0A6M3J099"/>
<feature type="region of interest" description="Disordered" evidence="1">
    <location>
        <begin position="1"/>
        <end position="49"/>
    </location>
</feature>
<reference evidence="2" key="1">
    <citation type="submission" date="2020-03" db="EMBL/GenBank/DDBJ databases">
        <title>The deep terrestrial virosphere.</title>
        <authorList>
            <person name="Holmfeldt K."/>
            <person name="Nilsson E."/>
            <person name="Simone D."/>
            <person name="Lopez-Fernandez M."/>
            <person name="Wu X."/>
            <person name="de Brujin I."/>
            <person name="Lundin D."/>
            <person name="Andersson A."/>
            <person name="Bertilsson S."/>
            <person name="Dopson M."/>
        </authorList>
    </citation>
    <scope>NUCLEOTIDE SEQUENCE</scope>
    <source>
        <strain evidence="2">MM415B00636</strain>
    </source>
</reference>
<sequence>MEDEMEDISEGLDDVELEGLDDKKEPEETEEIEEESEEKLSEKEEPSLDEKCKILEGKLTERETHIKNLNVALHQARQTKKADKPDEDTPLTREQLMAVFKEHQDNPETLFNVVEYMAKQYGKKAESSAIDATKIAQKKSDIDNRLLQAYPDLAKDDSDLRTGVNLVKTEMGIDDHPYGDLFALGAMTMNNLDVLLKQAREEGKQEALKGKVEDKRKEAVKKNALTPKGKTDSKTMVTGLTKDQESTAKQMGLKGNQLKIYARLITKKPVNVEA</sequence>
<feature type="compositionally biased region" description="Acidic residues" evidence="1">
    <location>
        <begin position="27"/>
        <end position="37"/>
    </location>
</feature>
<feature type="compositionally biased region" description="Basic and acidic residues" evidence="1">
    <location>
        <begin position="211"/>
        <end position="221"/>
    </location>
</feature>
<feature type="region of interest" description="Disordered" evidence="1">
    <location>
        <begin position="211"/>
        <end position="238"/>
    </location>
</feature>
<evidence type="ECO:0000313" key="2">
    <source>
        <dbReference type="EMBL" id="QJA63299.1"/>
    </source>
</evidence>
<accession>A0A6M3J099</accession>
<dbReference type="EMBL" id="MT141494">
    <property type="protein sequence ID" value="QJA63299.1"/>
    <property type="molecule type" value="Genomic_DNA"/>
</dbReference>
<name>A0A6M3J099_9ZZZZ</name>
<feature type="compositionally biased region" description="Acidic residues" evidence="1">
    <location>
        <begin position="1"/>
        <end position="19"/>
    </location>
</feature>
<organism evidence="2">
    <name type="scientific">viral metagenome</name>
    <dbReference type="NCBI Taxonomy" id="1070528"/>
    <lineage>
        <taxon>unclassified sequences</taxon>
        <taxon>metagenomes</taxon>
        <taxon>organismal metagenomes</taxon>
    </lineage>
</organism>
<protein>
    <submittedName>
        <fullName evidence="2">Uncharacterized protein</fullName>
    </submittedName>
</protein>
<evidence type="ECO:0000256" key="1">
    <source>
        <dbReference type="SAM" id="MobiDB-lite"/>
    </source>
</evidence>
<gene>
    <name evidence="2" type="ORF">MM415B00636_0032</name>
</gene>